<dbReference type="SMART" id="SM01012">
    <property type="entry name" value="ANTAR"/>
    <property type="match status" value="1"/>
</dbReference>
<dbReference type="EMBL" id="JAGINW010000001">
    <property type="protein sequence ID" value="MBP2324591.1"/>
    <property type="molecule type" value="Genomic_DNA"/>
</dbReference>
<gene>
    <name evidence="2" type="ORF">JOF56_004976</name>
</gene>
<protein>
    <recommendedName>
        <fullName evidence="1">ANTAR domain-containing protein</fullName>
    </recommendedName>
</protein>
<sequence>MQVNHLRVDDLMSNVLAGMAQDMPWLLGADITAYRDDRPIVFATCGAGSALQDVQVLCQTGPTREAAITDGPVTSDNLWNDRRWPRLNLAQACTEHPQHARVLRKVCGTAALPGLQDDSGLIVITVYLAEASTDGALDVMTRYERLVTADVAALSAFSGPDQRTNRVLAALQRRDVVEQAKGVVMATCGIDQTMAWMLLQDACRRSNTNVRTLAAELTRQVYSEMDRVGDSVPSQAAGELWSALKRVHASTGN</sequence>
<reference evidence="2 3" key="1">
    <citation type="submission" date="2021-03" db="EMBL/GenBank/DDBJ databases">
        <title>Sequencing the genomes of 1000 actinobacteria strains.</title>
        <authorList>
            <person name="Klenk H.-P."/>
        </authorList>
    </citation>
    <scope>NUCLEOTIDE SEQUENCE [LARGE SCALE GENOMIC DNA]</scope>
    <source>
        <strain evidence="2 3">DSM 46670</strain>
    </source>
</reference>
<accession>A0ABS4TJQ5</accession>
<keyword evidence="3" id="KW-1185">Reference proteome</keyword>
<dbReference type="RefSeq" id="WP_209641907.1">
    <property type="nucleotide sequence ID" value="NZ_JAGINW010000001.1"/>
</dbReference>
<dbReference type="Proteomes" id="UP001519332">
    <property type="component" value="Unassembled WGS sequence"/>
</dbReference>
<dbReference type="Pfam" id="PF03861">
    <property type="entry name" value="ANTAR"/>
    <property type="match status" value="1"/>
</dbReference>
<feature type="domain" description="ANTAR" evidence="1">
    <location>
        <begin position="157"/>
        <end position="218"/>
    </location>
</feature>
<dbReference type="InterPro" id="IPR036388">
    <property type="entry name" value="WH-like_DNA-bd_sf"/>
</dbReference>
<comment type="caution">
    <text evidence="2">The sequence shown here is derived from an EMBL/GenBank/DDBJ whole genome shotgun (WGS) entry which is preliminary data.</text>
</comment>
<dbReference type="PROSITE" id="PS50921">
    <property type="entry name" value="ANTAR"/>
    <property type="match status" value="1"/>
</dbReference>
<dbReference type="Gene3D" id="1.10.10.10">
    <property type="entry name" value="Winged helix-like DNA-binding domain superfamily/Winged helix DNA-binding domain"/>
    <property type="match status" value="1"/>
</dbReference>
<evidence type="ECO:0000313" key="2">
    <source>
        <dbReference type="EMBL" id="MBP2324591.1"/>
    </source>
</evidence>
<dbReference type="InterPro" id="IPR005561">
    <property type="entry name" value="ANTAR"/>
</dbReference>
<organism evidence="2 3">
    <name type="scientific">Kibdelosporangium banguiense</name>
    <dbReference type="NCBI Taxonomy" id="1365924"/>
    <lineage>
        <taxon>Bacteria</taxon>
        <taxon>Bacillati</taxon>
        <taxon>Actinomycetota</taxon>
        <taxon>Actinomycetes</taxon>
        <taxon>Pseudonocardiales</taxon>
        <taxon>Pseudonocardiaceae</taxon>
        <taxon>Kibdelosporangium</taxon>
    </lineage>
</organism>
<name>A0ABS4TJQ5_9PSEU</name>
<evidence type="ECO:0000259" key="1">
    <source>
        <dbReference type="PROSITE" id="PS50921"/>
    </source>
</evidence>
<proteinExistence type="predicted"/>
<evidence type="ECO:0000313" key="3">
    <source>
        <dbReference type="Proteomes" id="UP001519332"/>
    </source>
</evidence>